<evidence type="ECO:0000256" key="1">
    <source>
        <dbReference type="SAM" id="Phobius"/>
    </source>
</evidence>
<evidence type="ECO:0000313" key="4">
    <source>
        <dbReference type="Proteomes" id="UP001162162"/>
    </source>
</evidence>
<gene>
    <name evidence="3" type="ORF">NQ318_011913</name>
</gene>
<dbReference type="SUPFAM" id="SSF50800">
    <property type="entry name" value="PK beta-barrel domain-like"/>
    <property type="match status" value="1"/>
</dbReference>
<evidence type="ECO:0000313" key="3">
    <source>
        <dbReference type="EMBL" id="KAJ8933172.1"/>
    </source>
</evidence>
<organism evidence="3 4">
    <name type="scientific">Aromia moschata</name>
    <dbReference type="NCBI Taxonomy" id="1265417"/>
    <lineage>
        <taxon>Eukaryota</taxon>
        <taxon>Metazoa</taxon>
        <taxon>Ecdysozoa</taxon>
        <taxon>Arthropoda</taxon>
        <taxon>Hexapoda</taxon>
        <taxon>Insecta</taxon>
        <taxon>Pterygota</taxon>
        <taxon>Neoptera</taxon>
        <taxon>Endopterygota</taxon>
        <taxon>Coleoptera</taxon>
        <taxon>Polyphaga</taxon>
        <taxon>Cucujiformia</taxon>
        <taxon>Chrysomeloidea</taxon>
        <taxon>Cerambycidae</taxon>
        <taxon>Cerambycinae</taxon>
        <taxon>Callichromatini</taxon>
        <taxon>Aromia</taxon>
    </lineage>
</organism>
<dbReference type="GO" id="GO:0003824">
    <property type="term" value="F:catalytic activity"/>
    <property type="evidence" value="ECO:0007669"/>
    <property type="project" value="InterPro"/>
</dbReference>
<sequence length="340" mass="38601">MGFGGTAFFASVATVVAAIGAYLYQKKKKEILPWTWEEVGTLKRLNLYPLKSGHRLELMKAECTEFGLKQTAEDEKVYQLRDRGLVVYAEKDREFRTARTYPKMVLIDVAVHDEDHLAIDAPTMRTLYVKIPTKNDKNEFTVKLHQGEEIYTIDCGDEAASWFSRYILGMDSGLRLGYHDASRRRDITKTHKTLLDYYKHLSNNSTGLYSDLSSVLLINQASIHDLNKRIGNSSITADNFRPNLVVDGPDIEPYEEDVWEWVKVGDAVFRNVKECTRCVLTTVNPESGVRGVDREPLKTLEQYRMSNGPSKLPVMGINLEVKRTGIIKVGDVVYVARSPK</sequence>
<dbReference type="AlphaFoldDB" id="A0AAV8X3N1"/>
<dbReference type="InterPro" id="IPR005303">
    <property type="entry name" value="MOCOS_middle"/>
</dbReference>
<feature type="domain" description="MOSC" evidence="2">
    <location>
        <begin position="179"/>
        <end position="336"/>
    </location>
</feature>
<proteinExistence type="predicted"/>
<name>A0AAV8X3N1_9CUCU</name>
<dbReference type="InterPro" id="IPR005302">
    <property type="entry name" value="MoCF_Sase_C"/>
</dbReference>
<dbReference type="Proteomes" id="UP001162162">
    <property type="component" value="Unassembled WGS sequence"/>
</dbReference>
<keyword evidence="1" id="KW-0472">Membrane</keyword>
<dbReference type="EMBL" id="JAPWTK010001278">
    <property type="protein sequence ID" value="KAJ8933172.1"/>
    <property type="molecule type" value="Genomic_DNA"/>
</dbReference>
<feature type="transmembrane region" description="Helical" evidence="1">
    <location>
        <begin position="6"/>
        <end position="24"/>
    </location>
</feature>
<reference evidence="3" key="1">
    <citation type="journal article" date="2023" name="Insect Mol. Biol.">
        <title>Genome sequencing provides insights into the evolution of gene families encoding plant cell wall-degrading enzymes in longhorned beetles.</title>
        <authorList>
            <person name="Shin N.R."/>
            <person name="Okamura Y."/>
            <person name="Kirsch R."/>
            <person name="Pauchet Y."/>
        </authorList>
    </citation>
    <scope>NUCLEOTIDE SEQUENCE</scope>
    <source>
        <strain evidence="3">AMC_N1</strain>
    </source>
</reference>
<dbReference type="SUPFAM" id="SSF141673">
    <property type="entry name" value="MOSC N-terminal domain-like"/>
    <property type="match status" value="1"/>
</dbReference>
<protein>
    <recommendedName>
        <fullName evidence="2">MOSC domain-containing protein</fullName>
    </recommendedName>
</protein>
<dbReference type="Pfam" id="PF03476">
    <property type="entry name" value="MOSC_N"/>
    <property type="match status" value="1"/>
</dbReference>
<dbReference type="PANTHER" id="PTHR14237:SF19">
    <property type="entry name" value="MITOCHONDRIAL AMIDOXIME REDUCING COMPONENT 1"/>
    <property type="match status" value="1"/>
</dbReference>
<keyword evidence="1" id="KW-1133">Transmembrane helix</keyword>
<dbReference type="Pfam" id="PF03473">
    <property type="entry name" value="MOSC"/>
    <property type="match status" value="1"/>
</dbReference>
<accession>A0AAV8X3N1</accession>
<dbReference type="PROSITE" id="PS51340">
    <property type="entry name" value="MOSC"/>
    <property type="match status" value="1"/>
</dbReference>
<dbReference type="InterPro" id="IPR011037">
    <property type="entry name" value="Pyrv_Knase-like_insert_dom_sf"/>
</dbReference>
<dbReference type="GO" id="GO:0030151">
    <property type="term" value="F:molybdenum ion binding"/>
    <property type="evidence" value="ECO:0007669"/>
    <property type="project" value="InterPro"/>
</dbReference>
<evidence type="ECO:0000259" key="2">
    <source>
        <dbReference type="PROSITE" id="PS51340"/>
    </source>
</evidence>
<keyword evidence="4" id="KW-1185">Reference proteome</keyword>
<comment type="caution">
    <text evidence="3">The sequence shown here is derived from an EMBL/GenBank/DDBJ whole genome shotgun (WGS) entry which is preliminary data.</text>
</comment>
<dbReference type="GO" id="GO:0030170">
    <property type="term" value="F:pyridoxal phosphate binding"/>
    <property type="evidence" value="ECO:0007669"/>
    <property type="project" value="InterPro"/>
</dbReference>
<keyword evidence="1" id="KW-0812">Transmembrane</keyword>
<dbReference type="PANTHER" id="PTHR14237">
    <property type="entry name" value="MOLYBDOPTERIN COFACTOR SULFURASE MOSC"/>
    <property type="match status" value="1"/>
</dbReference>